<feature type="modified residue" description="N6-(pyridoxal phosphate)lysine" evidence="3">
    <location>
        <position position="186"/>
    </location>
</feature>
<dbReference type="Pfam" id="PF01041">
    <property type="entry name" value="DegT_DnrJ_EryC1"/>
    <property type="match status" value="1"/>
</dbReference>
<dbReference type="GO" id="GO:0030170">
    <property type="term" value="F:pyridoxal phosphate binding"/>
    <property type="evidence" value="ECO:0007669"/>
    <property type="project" value="TreeGrafter"/>
</dbReference>
<dbReference type="Gene3D" id="3.40.640.10">
    <property type="entry name" value="Type I PLP-dependent aspartate aminotransferase-like (Major domain)"/>
    <property type="match status" value="1"/>
</dbReference>
<dbReference type="GO" id="GO:0000271">
    <property type="term" value="P:polysaccharide biosynthetic process"/>
    <property type="evidence" value="ECO:0007669"/>
    <property type="project" value="TreeGrafter"/>
</dbReference>
<dbReference type="InterPro" id="IPR015424">
    <property type="entry name" value="PyrdxlP-dep_Trfase"/>
</dbReference>
<dbReference type="Gene3D" id="3.90.1150.10">
    <property type="entry name" value="Aspartate Aminotransferase, domain 1"/>
    <property type="match status" value="1"/>
</dbReference>
<dbReference type="GO" id="GO:0008483">
    <property type="term" value="F:transaminase activity"/>
    <property type="evidence" value="ECO:0007669"/>
    <property type="project" value="UniProtKB-KW"/>
</dbReference>
<evidence type="ECO:0000256" key="1">
    <source>
        <dbReference type="ARBA" id="ARBA00037999"/>
    </source>
</evidence>
<comment type="similarity">
    <text evidence="1 4">Belongs to the DegT/DnrJ/EryC1 family.</text>
</comment>
<dbReference type="AlphaFoldDB" id="A0A2S8AAN8"/>
<keyword evidence="5" id="KW-0808">Transferase</keyword>
<keyword evidence="3 4" id="KW-0663">Pyridoxal phosphate</keyword>
<evidence type="ECO:0000313" key="6">
    <source>
        <dbReference type="Proteomes" id="UP000238042"/>
    </source>
</evidence>
<reference evidence="5 6" key="1">
    <citation type="submission" date="2018-02" db="EMBL/GenBank/DDBJ databases">
        <title>Genome sequences of Apibacter spp., gut symbionts of Asian honey bees.</title>
        <authorList>
            <person name="Kwong W.K."/>
            <person name="Steele M.I."/>
            <person name="Moran N.A."/>
        </authorList>
    </citation>
    <scope>NUCLEOTIDE SEQUENCE [LARGE SCALE GENOMIC DNA]</scope>
    <source>
        <strain evidence="6">wkB301</strain>
    </source>
</reference>
<evidence type="ECO:0000256" key="4">
    <source>
        <dbReference type="RuleBase" id="RU004508"/>
    </source>
</evidence>
<dbReference type="OrthoDB" id="9804264at2"/>
<evidence type="ECO:0000256" key="2">
    <source>
        <dbReference type="PIRSR" id="PIRSR000390-1"/>
    </source>
</evidence>
<evidence type="ECO:0000256" key="3">
    <source>
        <dbReference type="PIRSR" id="PIRSR000390-2"/>
    </source>
</evidence>
<keyword evidence="5" id="KW-0032">Aminotransferase</keyword>
<dbReference type="InterPro" id="IPR000653">
    <property type="entry name" value="DegT/StrS_aminotransferase"/>
</dbReference>
<sequence length="398" mass="44563">MPGYELWGDNEKKHLNDVIESGILMRYNFESLRNNHWKAKEFEQAIQKRMKVEHVQLTSSGTTALLTALNAAGIGAGDEVILPTFTFVASFEAVLSVGAIPILVDIDETLTLDPKAVEQAITPRTKVIMPVHMCGAMADLTALKEIAKKHNILLIEDACQSFGATYKGKYLGTIGDLGCFSFDFVKTVTCGEGGAVLTNNKEYYIHTDQYTDHGHDHIGNNRGAENHPNLGLNYRISELHAAVGLAQFERLDEILSIQRENKKILKNALKEIEGISFRKILDEEGDNASFFSIFLTTEELARKASLALSAKGIGNAYWFDNNWHYIKKWDHLKLVKTLAPLYKEHKELLPNYASADYSKSDAVISRTVTIPISLLWTHEEVQKKSNIIKEVLSEILNK</sequence>
<feature type="active site" description="Proton acceptor" evidence="2">
    <location>
        <position position="186"/>
    </location>
</feature>
<proteinExistence type="inferred from homology"/>
<protein>
    <submittedName>
        <fullName evidence="5">L-glutamine--2-deoxy-scyllo-inosose aminotransferase KanB</fullName>
    </submittedName>
</protein>
<dbReference type="PANTHER" id="PTHR30244:SF34">
    <property type="entry name" value="DTDP-4-AMINO-4,6-DIDEOXYGALACTOSE TRANSAMINASE"/>
    <property type="match status" value="1"/>
</dbReference>
<comment type="caution">
    <text evidence="5">The sequence shown here is derived from an EMBL/GenBank/DDBJ whole genome shotgun (WGS) entry which is preliminary data.</text>
</comment>
<dbReference type="InterPro" id="IPR015422">
    <property type="entry name" value="PyrdxlP-dep_Trfase_small"/>
</dbReference>
<dbReference type="PIRSF" id="PIRSF000390">
    <property type="entry name" value="PLP_StrS"/>
    <property type="match status" value="1"/>
</dbReference>
<dbReference type="EMBL" id="PSZM01000040">
    <property type="protein sequence ID" value="PQL91649.1"/>
    <property type="molecule type" value="Genomic_DNA"/>
</dbReference>
<dbReference type="InterPro" id="IPR015421">
    <property type="entry name" value="PyrdxlP-dep_Trfase_major"/>
</dbReference>
<dbReference type="PANTHER" id="PTHR30244">
    <property type="entry name" value="TRANSAMINASE"/>
    <property type="match status" value="1"/>
</dbReference>
<name>A0A2S8AAN8_9FLAO</name>
<keyword evidence="6" id="KW-1185">Reference proteome</keyword>
<dbReference type="CDD" id="cd00616">
    <property type="entry name" value="AHBA_syn"/>
    <property type="match status" value="1"/>
</dbReference>
<gene>
    <name evidence="5" type="ORF">C4S77_07555</name>
</gene>
<evidence type="ECO:0000313" key="5">
    <source>
        <dbReference type="EMBL" id="PQL91649.1"/>
    </source>
</evidence>
<dbReference type="Proteomes" id="UP000238042">
    <property type="component" value="Unassembled WGS sequence"/>
</dbReference>
<dbReference type="SUPFAM" id="SSF53383">
    <property type="entry name" value="PLP-dependent transferases"/>
    <property type="match status" value="1"/>
</dbReference>
<accession>A0A2S8AAN8</accession>
<organism evidence="5 6">
    <name type="scientific">Apibacter adventoris</name>
    <dbReference type="NCBI Taxonomy" id="1679466"/>
    <lineage>
        <taxon>Bacteria</taxon>
        <taxon>Pseudomonadati</taxon>
        <taxon>Bacteroidota</taxon>
        <taxon>Flavobacteriia</taxon>
        <taxon>Flavobacteriales</taxon>
        <taxon>Weeksellaceae</taxon>
        <taxon>Apibacter</taxon>
    </lineage>
</organism>
<dbReference type="RefSeq" id="WP_105247026.1">
    <property type="nucleotide sequence ID" value="NZ_PSZM01000040.1"/>
</dbReference>